<comment type="caution">
    <text evidence="1">The sequence shown here is derived from an EMBL/GenBank/DDBJ whole genome shotgun (WGS) entry which is preliminary data.</text>
</comment>
<evidence type="ECO:0000313" key="2">
    <source>
        <dbReference type="Proteomes" id="UP000746747"/>
    </source>
</evidence>
<dbReference type="AlphaFoldDB" id="A0A8J2MC26"/>
<evidence type="ECO:0000313" key="1">
    <source>
        <dbReference type="EMBL" id="CAG9538801.1"/>
    </source>
</evidence>
<reference evidence="1" key="1">
    <citation type="submission" date="2021-09" db="EMBL/GenBank/DDBJ databases">
        <authorList>
            <consortium name="Pathogen Informatics"/>
        </authorList>
    </citation>
    <scope>NUCLEOTIDE SEQUENCE</scope>
</reference>
<organism evidence="1 2">
    <name type="scientific">Cercopithifilaria johnstoni</name>
    <dbReference type="NCBI Taxonomy" id="2874296"/>
    <lineage>
        <taxon>Eukaryota</taxon>
        <taxon>Metazoa</taxon>
        <taxon>Ecdysozoa</taxon>
        <taxon>Nematoda</taxon>
        <taxon>Chromadorea</taxon>
        <taxon>Rhabditida</taxon>
        <taxon>Spirurina</taxon>
        <taxon>Spiruromorpha</taxon>
        <taxon>Filarioidea</taxon>
        <taxon>Onchocercidae</taxon>
        <taxon>Cercopithifilaria</taxon>
    </lineage>
</organism>
<dbReference type="EMBL" id="CAKAEH010001704">
    <property type="protein sequence ID" value="CAG9538801.1"/>
    <property type="molecule type" value="Genomic_DNA"/>
</dbReference>
<protein>
    <submittedName>
        <fullName evidence="1">Uncharacterized protein</fullName>
    </submittedName>
</protein>
<dbReference type="Proteomes" id="UP000746747">
    <property type="component" value="Unassembled WGS sequence"/>
</dbReference>
<keyword evidence="2" id="KW-1185">Reference proteome</keyword>
<proteinExistence type="predicted"/>
<accession>A0A8J2MC26</accession>
<gene>
    <name evidence="1" type="ORF">CJOHNSTONI_LOCUS8472</name>
</gene>
<name>A0A8J2MC26_9BILA</name>
<sequence>MDHTVPHSVPKLREKLPALGQKVFRNHPERKSNYPGSCHETSFLFLISRTSRELSGSCEARFSSLEEEQERFQISVASSVGDILSIRSR</sequence>